<dbReference type="RefSeq" id="WP_213494876.1">
    <property type="nucleotide sequence ID" value="NZ_CP074694.1"/>
</dbReference>
<organism evidence="1 2">
    <name type="scientific">Telmatocola sphagniphila</name>
    <dbReference type="NCBI Taxonomy" id="1123043"/>
    <lineage>
        <taxon>Bacteria</taxon>
        <taxon>Pseudomonadati</taxon>
        <taxon>Planctomycetota</taxon>
        <taxon>Planctomycetia</taxon>
        <taxon>Gemmatales</taxon>
        <taxon>Gemmataceae</taxon>
    </lineage>
</organism>
<gene>
    <name evidence="1" type="ORF">KIH39_19370</name>
</gene>
<dbReference type="REBASE" id="485720">
    <property type="entry name" value="TspSP2TORF19375P"/>
</dbReference>
<proteinExistence type="predicted"/>
<sequence length="275" mass="30866">MSKKRSSEAIKSPNRYGGILVDIFRKHFRRGVTAFEFERSEIEVAATNLAIPLPKNIGDLIYSFRFRSQMPPEIISAAPSGLAWVIELAGHGKYRFSLQKPNLIVPTDGRAEIKIPDSTPQIVIANALGDEQALLAKVRYNRMIDIFLRVTAYSLQNHLRTTVPLMGQIETDEVYVAVRNTGQQFVVPVQAKGGKDKIGIVQIKQDLALCKKKFPNLTPRPVAVQFKIDDKGEVIVMFELTEIEGEIKLVDEKHYRLVSSSEISADDLSRMSIQD</sequence>
<reference evidence="1" key="1">
    <citation type="submission" date="2021-05" db="EMBL/GenBank/DDBJ databases">
        <title>Complete genome sequence of the cellulolytic planctomycete Telmatocola sphagniphila SP2T and characterization of the first cellulase from planctomycetes.</title>
        <authorList>
            <person name="Rakitin A.L."/>
            <person name="Beletsky A.V."/>
            <person name="Naumoff D.G."/>
            <person name="Kulichevskaya I.S."/>
            <person name="Mardanov A.V."/>
            <person name="Ravin N.V."/>
            <person name="Dedysh S.N."/>
        </authorList>
    </citation>
    <scope>NUCLEOTIDE SEQUENCE</scope>
    <source>
        <strain evidence="1">SP2T</strain>
    </source>
</reference>
<name>A0A8E6ESM6_9BACT</name>
<dbReference type="EMBL" id="CP074694">
    <property type="protein sequence ID" value="QVL30994.1"/>
    <property type="molecule type" value="Genomic_DNA"/>
</dbReference>
<protein>
    <recommendedName>
        <fullName evidence="3">Endonuclease</fullName>
    </recommendedName>
</protein>
<dbReference type="Proteomes" id="UP000676194">
    <property type="component" value="Chromosome"/>
</dbReference>
<evidence type="ECO:0000313" key="1">
    <source>
        <dbReference type="EMBL" id="QVL30994.1"/>
    </source>
</evidence>
<dbReference type="AlphaFoldDB" id="A0A8E6ESM6"/>
<dbReference type="KEGG" id="tsph:KIH39_19370"/>
<keyword evidence="2" id="KW-1185">Reference proteome</keyword>
<evidence type="ECO:0008006" key="3">
    <source>
        <dbReference type="Google" id="ProtNLM"/>
    </source>
</evidence>
<evidence type="ECO:0000313" key="2">
    <source>
        <dbReference type="Proteomes" id="UP000676194"/>
    </source>
</evidence>
<accession>A0A8E6ESM6</accession>